<name>A0AAX6TCA4_HETGA</name>
<protein>
    <submittedName>
        <fullName evidence="3">Uncharacterized protein LOC110350620 isoform X3</fullName>
    </submittedName>
</protein>
<organism evidence="2 3">
    <name type="scientific">Heterocephalus glaber</name>
    <name type="common">Naked mole rat</name>
    <dbReference type="NCBI Taxonomy" id="10181"/>
    <lineage>
        <taxon>Eukaryota</taxon>
        <taxon>Metazoa</taxon>
        <taxon>Chordata</taxon>
        <taxon>Craniata</taxon>
        <taxon>Vertebrata</taxon>
        <taxon>Euteleostomi</taxon>
        <taxon>Mammalia</taxon>
        <taxon>Eutheria</taxon>
        <taxon>Euarchontoglires</taxon>
        <taxon>Glires</taxon>
        <taxon>Rodentia</taxon>
        <taxon>Hystricomorpha</taxon>
        <taxon>Bathyergidae</taxon>
        <taxon>Heterocephalus</taxon>
    </lineage>
</organism>
<evidence type="ECO:0000313" key="2">
    <source>
        <dbReference type="Proteomes" id="UP000694906"/>
    </source>
</evidence>
<sequence>MARLLHPEVWTRRAEETLTLAFWGLGCVPALPSLARGTRLSLSSLGETLPPPGDPSSSQSPSSWTPGHTLVRGFLLVALALGAAPTAGSSERLTARVRMQVCHLQAA</sequence>
<dbReference type="PROSITE" id="PS51257">
    <property type="entry name" value="PROKAR_LIPOPROTEIN"/>
    <property type="match status" value="1"/>
</dbReference>
<dbReference type="Proteomes" id="UP000694906">
    <property type="component" value="Unplaced"/>
</dbReference>
<gene>
    <name evidence="3" type="primary">LOC110350620</name>
</gene>
<proteinExistence type="predicted"/>
<dbReference type="RefSeq" id="XP_021119982.1">
    <property type="nucleotide sequence ID" value="XM_021264323.1"/>
</dbReference>
<dbReference type="AlphaFoldDB" id="A0AAX6TCA4"/>
<feature type="compositionally biased region" description="Low complexity" evidence="1">
    <location>
        <begin position="55"/>
        <end position="65"/>
    </location>
</feature>
<accession>A0AAX6TCA4</accession>
<feature type="region of interest" description="Disordered" evidence="1">
    <location>
        <begin position="43"/>
        <end position="65"/>
    </location>
</feature>
<keyword evidence="2" id="KW-1185">Reference proteome</keyword>
<dbReference type="GeneID" id="110350620"/>
<reference evidence="3" key="1">
    <citation type="submission" date="2025-08" db="UniProtKB">
        <authorList>
            <consortium name="RefSeq"/>
        </authorList>
    </citation>
    <scope>IDENTIFICATION</scope>
</reference>
<evidence type="ECO:0000313" key="3">
    <source>
        <dbReference type="RefSeq" id="XP_021119982.1"/>
    </source>
</evidence>
<evidence type="ECO:0000256" key="1">
    <source>
        <dbReference type="SAM" id="MobiDB-lite"/>
    </source>
</evidence>